<feature type="transmembrane region" description="Helical" evidence="7">
    <location>
        <begin position="95"/>
        <end position="119"/>
    </location>
</feature>
<dbReference type="Pfam" id="PF07690">
    <property type="entry name" value="MFS_1"/>
    <property type="match status" value="1"/>
</dbReference>
<evidence type="ECO:0000256" key="2">
    <source>
        <dbReference type="ARBA" id="ARBA00022475"/>
    </source>
</evidence>
<feature type="region of interest" description="Disordered" evidence="6">
    <location>
        <begin position="386"/>
        <end position="414"/>
    </location>
</feature>
<dbReference type="InterPro" id="IPR050189">
    <property type="entry name" value="MFS_Efflux_Transporters"/>
</dbReference>
<keyword evidence="5 7" id="KW-0472">Membrane</keyword>
<comment type="subcellular location">
    <subcellularLocation>
        <location evidence="1">Cell membrane</location>
        <topology evidence="1">Multi-pass membrane protein</topology>
    </subcellularLocation>
</comment>
<dbReference type="Gene3D" id="1.20.1250.20">
    <property type="entry name" value="MFS general substrate transporter like domains"/>
    <property type="match status" value="2"/>
</dbReference>
<feature type="transmembrane region" description="Helical" evidence="7">
    <location>
        <begin position="321"/>
        <end position="342"/>
    </location>
</feature>
<feature type="transmembrane region" description="Helical" evidence="7">
    <location>
        <begin position="71"/>
        <end position="89"/>
    </location>
</feature>
<evidence type="ECO:0000256" key="3">
    <source>
        <dbReference type="ARBA" id="ARBA00022692"/>
    </source>
</evidence>
<dbReference type="InterPro" id="IPR011701">
    <property type="entry name" value="MFS"/>
</dbReference>
<feature type="transmembrane region" description="Helical" evidence="7">
    <location>
        <begin position="354"/>
        <end position="374"/>
    </location>
</feature>
<keyword evidence="4 7" id="KW-1133">Transmembrane helix</keyword>
<dbReference type="InterPro" id="IPR020846">
    <property type="entry name" value="MFS_dom"/>
</dbReference>
<protein>
    <submittedName>
        <fullName evidence="9">MFS transporter</fullName>
    </submittedName>
</protein>
<keyword evidence="2" id="KW-1003">Cell membrane</keyword>
<keyword evidence="3 7" id="KW-0812">Transmembrane</keyword>
<feature type="transmembrane region" description="Helical" evidence="7">
    <location>
        <begin position="199"/>
        <end position="223"/>
    </location>
</feature>
<dbReference type="InterPro" id="IPR036259">
    <property type="entry name" value="MFS_trans_sf"/>
</dbReference>
<feature type="transmembrane region" description="Helical" evidence="7">
    <location>
        <begin position="33"/>
        <end position="59"/>
    </location>
</feature>
<feature type="domain" description="Major facilitator superfamily (MFS) profile" evidence="8">
    <location>
        <begin position="4"/>
        <end position="378"/>
    </location>
</feature>
<dbReference type="RefSeq" id="WP_043667455.1">
    <property type="nucleotide sequence ID" value="NZ_BDCI01000002.1"/>
</dbReference>
<accession>A0ABR4ZIF8</accession>
<feature type="transmembrane region" description="Helical" evidence="7">
    <location>
        <begin position="131"/>
        <end position="150"/>
    </location>
</feature>
<evidence type="ECO:0000256" key="4">
    <source>
        <dbReference type="ARBA" id="ARBA00022989"/>
    </source>
</evidence>
<keyword evidence="10" id="KW-1185">Reference proteome</keyword>
<evidence type="ECO:0000313" key="9">
    <source>
        <dbReference type="EMBL" id="KIA65095.1"/>
    </source>
</evidence>
<evidence type="ECO:0000259" key="8">
    <source>
        <dbReference type="PROSITE" id="PS50850"/>
    </source>
</evidence>
<organism evidence="9 10">
    <name type="scientific">Nocardia vulneris</name>
    <dbReference type="NCBI Taxonomy" id="1141657"/>
    <lineage>
        <taxon>Bacteria</taxon>
        <taxon>Bacillati</taxon>
        <taxon>Actinomycetota</taxon>
        <taxon>Actinomycetes</taxon>
        <taxon>Mycobacteriales</taxon>
        <taxon>Nocardiaceae</taxon>
        <taxon>Nocardia</taxon>
    </lineage>
</organism>
<feature type="compositionally biased region" description="Basic and acidic residues" evidence="6">
    <location>
        <begin position="393"/>
        <end position="414"/>
    </location>
</feature>
<evidence type="ECO:0000256" key="6">
    <source>
        <dbReference type="SAM" id="MobiDB-lite"/>
    </source>
</evidence>
<dbReference type="PANTHER" id="PTHR43124:SF8">
    <property type="entry name" value="INNER MEMBRANE TRANSPORT PROTEIN YDHP"/>
    <property type="match status" value="1"/>
</dbReference>
<feature type="transmembrane region" description="Helical" evidence="7">
    <location>
        <begin position="235"/>
        <end position="254"/>
    </location>
</feature>
<dbReference type="CDD" id="cd17324">
    <property type="entry name" value="MFS_NepI_like"/>
    <property type="match status" value="1"/>
</dbReference>
<dbReference type="PROSITE" id="PS50850">
    <property type="entry name" value="MFS"/>
    <property type="match status" value="1"/>
</dbReference>
<evidence type="ECO:0000256" key="5">
    <source>
        <dbReference type="ARBA" id="ARBA00023136"/>
    </source>
</evidence>
<evidence type="ECO:0000256" key="7">
    <source>
        <dbReference type="SAM" id="Phobius"/>
    </source>
</evidence>
<gene>
    <name evidence="9" type="ORF">FG87_09375</name>
</gene>
<name>A0ABR4ZIF8_9NOCA</name>
<feature type="transmembrane region" description="Helical" evidence="7">
    <location>
        <begin position="289"/>
        <end position="309"/>
    </location>
</feature>
<evidence type="ECO:0000256" key="1">
    <source>
        <dbReference type="ARBA" id="ARBA00004651"/>
    </source>
</evidence>
<dbReference type="PANTHER" id="PTHR43124">
    <property type="entry name" value="PURINE EFFLUX PUMP PBUE"/>
    <property type="match status" value="1"/>
</dbReference>
<dbReference type="EMBL" id="JNFP01000009">
    <property type="protein sequence ID" value="KIA65095.1"/>
    <property type="molecule type" value="Genomic_DNA"/>
</dbReference>
<comment type="caution">
    <text evidence="9">The sequence shown here is derived from an EMBL/GenBank/DDBJ whole genome shotgun (WGS) entry which is preliminary data.</text>
</comment>
<reference evidence="9 10" key="1">
    <citation type="journal article" date="2014" name="Int. J. Syst. Evol. Microbiol.">
        <title>Nocardia vulneris sp. nov., isolated from wounds of human patients in North America.</title>
        <authorList>
            <person name="Lasker B.A."/>
            <person name="Bell M."/>
            <person name="Klenk H.P."/>
            <person name="Sproer C."/>
            <person name="Schumann C."/>
            <person name="Schumann P."/>
            <person name="Brown J.M."/>
        </authorList>
    </citation>
    <scope>NUCLEOTIDE SEQUENCE [LARGE SCALE GENOMIC DNA]</scope>
    <source>
        <strain evidence="9 10">W9851</strain>
    </source>
</reference>
<evidence type="ECO:0000313" key="10">
    <source>
        <dbReference type="Proteomes" id="UP000031364"/>
    </source>
</evidence>
<feature type="transmembrane region" description="Helical" evidence="7">
    <location>
        <begin position="156"/>
        <end position="178"/>
    </location>
</feature>
<dbReference type="SUPFAM" id="SSF103473">
    <property type="entry name" value="MFS general substrate transporter"/>
    <property type="match status" value="1"/>
</dbReference>
<dbReference type="Proteomes" id="UP000031364">
    <property type="component" value="Unassembled WGS sequence"/>
</dbReference>
<sequence length="414" mass="42728">MPFAVYVLGLGVFCLNTTEIMVAGLIPGMSSDLGVSIAAIGYLVSLFAVGMVVGGPVLIVGLSRVAQKKSLVLLLAVFVAGQTLAALAADYWVLVIARIVTALAASAFFGAAAAVCVRLVGAERRGRAMSVLYGGMMVAQVVGLPTATFIEQHFGWRASFWIVDLLAVGCIAAVVLLVPGGGGAQTLDFRTEIEAFRNLRLWGAYATNALVIGAVVAGFTYLSPIFTDATHFAPATVPVLFAVYGIATVLGNAVVGRFADRYTRRILVGGLIALTLVLVAFALCVSYKVPTIATTVLLGLIGLPLNPAMAARVMSVSNEGALVNTVNGSAINIGVVLGPWLGGLGISAGLGLVAPLWIGAGMALLGLFTLLPDLRRGAGRDMRRGAAPNLRRGALDDRPASVPEERGSIPAGDR</sequence>
<feature type="transmembrane region" description="Helical" evidence="7">
    <location>
        <begin position="266"/>
        <end position="283"/>
    </location>
</feature>
<proteinExistence type="predicted"/>